<evidence type="ECO:0000259" key="1">
    <source>
        <dbReference type="Pfam" id="PF10005"/>
    </source>
</evidence>
<evidence type="ECO:0000313" key="2">
    <source>
        <dbReference type="EMBL" id="TKT90205.1"/>
    </source>
</evidence>
<dbReference type="InterPro" id="IPR011201">
    <property type="entry name" value="Zinc-ribbon_6_bact"/>
</dbReference>
<sequence>MKLFKCSNCGHAVYFENIYCQHCHSSLGFETQELKLYALKPENNKSFRLINQNGNLSSYKYCQNHGHNVCNWLVPSGSNSPFCVACELNRTIPYLGQKNDYDKWYRVETAKRRLIHSLLRFGLEVKSKNSYGPGGIMFDFLSDRNSTDGKRILTGHDNGLITINIAEADDIYREMSRNQMDEVYRTLLGHFRHEIGHYYWDVLIGRTNKLFLFRNLFGDERADYGFALQQYYSNNSSKIWKKQFISKYASAHPWEDWAETWAHYMHIVDTLETADSFGLNVRPRVVRPEDDMNTSFVDPYTVTNFDEIIDMWLPLTFAMNSLNRSMGLRDLYPFVISRSIKEKLRFIHEIVREACGRKQFN</sequence>
<dbReference type="Proteomes" id="UP000304900">
    <property type="component" value="Unassembled WGS sequence"/>
</dbReference>
<dbReference type="Pfam" id="PF15887">
    <property type="entry name" value="Peptidase_Mx"/>
    <property type="match status" value="1"/>
</dbReference>
<evidence type="ECO:0000313" key="3">
    <source>
        <dbReference type="Proteomes" id="UP000304900"/>
    </source>
</evidence>
<dbReference type="Pfam" id="PF10005">
    <property type="entry name" value="Zn_ribbon_DZR_6"/>
    <property type="match status" value="1"/>
</dbReference>
<feature type="domain" description="Zinc-ribbon" evidence="1">
    <location>
        <begin position="3"/>
        <end position="95"/>
    </location>
</feature>
<dbReference type="EMBL" id="SZVO01000010">
    <property type="protein sequence ID" value="TKT90205.1"/>
    <property type="molecule type" value="Genomic_DNA"/>
</dbReference>
<protein>
    <recommendedName>
        <fullName evidence="1">Zinc-ribbon domain-containing protein</fullName>
    </recommendedName>
</protein>
<reference evidence="2 3" key="1">
    <citation type="submission" date="2019-05" db="EMBL/GenBank/DDBJ databases">
        <title>Dyadobacter AR-3-8 sp. nov., isolated from arctic soil.</title>
        <authorList>
            <person name="Chaudhary D.K."/>
        </authorList>
    </citation>
    <scope>NUCLEOTIDE SEQUENCE [LARGE SCALE GENOMIC DNA]</scope>
    <source>
        <strain evidence="2 3">AR-3-8</strain>
    </source>
</reference>
<proteinExistence type="predicted"/>
<dbReference type="RefSeq" id="WP_137341968.1">
    <property type="nucleotide sequence ID" value="NZ_BSQH01000004.1"/>
</dbReference>
<accession>A0A4U6D1T9</accession>
<dbReference type="Gene3D" id="3.40.390.70">
    <property type="match status" value="1"/>
</dbReference>
<comment type="caution">
    <text evidence="2">The sequence shown here is derived from an EMBL/GenBank/DDBJ whole genome shotgun (WGS) entry which is preliminary data.</text>
</comment>
<dbReference type="InterPro" id="IPR031321">
    <property type="entry name" value="UCP012641"/>
</dbReference>
<keyword evidence="3" id="KW-1185">Reference proteome</keyword>
<dbReference type="PIRSF" id="PIRSF012641">
    <property type="entry name" value="UCP012641"/>
    <property type="match status" value="1"/>
</dbReference>
<dbReference type="AlphaFoldDB" id="A0A4U6D1T9"/>
<gene>
    <name evidence="2" type="ORF">FDK13_20930</name>
</gene>
<name>A0A4U6D1T9_9BACT</name>
<organism evidence="2 3">
    <name type="scientific">Dyadobacter frigoris</name>
    <dbReference type="NCBI Taxonomy" id="2576211"/>
    <lineage>
        <taxon>Bacteria</taxon>
        <taxon>Pseudomonadati</taxon>
        <taxon>Bacteroidota</taxon>
        <taxon>Cytophagia</taxon>
        <taxon>Cytophagales</taxon>
        <taxon>Spirosomataceae</taxon>
        <taxon>Dyadobacter</taxon>
    </lineage>
</organism>
<dbReference type="OrthoDB" id="256753at2"/>